<dbReference type="AlphaFoldDB" id="A0A6J4SK47"/>
<evidence type="ECO:0000313" key="2">
    <source>
        <dbReference type="EMBL" id="CAA9501683.1"/>
    </source>
</evidence>
<feature type="non-terminal residue" evidence="2">
    <location>
        <position position="51"/>
    </location>
</feature>
<proteinExistence type="predicted"/>
<reference evidence="2" key="1">
    <citation type="submission" date="2020-02" db="EMBL/GenBank/DDBJ databases">
        <authorList>
            <person name="Meier V. D."/>
        </authorList>
    </citation>
    <scope>NUCLEOTIDE SEQUENCE</scope>
    <source>
        <strain evidence="2">AVDCRST_MAG45</strain>
    </source>
</reference>
<gene>
    <name evidence="2" type="ORF">AVDCRST_MAG45-1352</name>
</gene>
<dbReference type="EMBL" id="CADCVU010000114">
    <property type="protein sequence ID" value="CAA9501683.1"/>
    <property type="molecule type" value="Genomic_DNA"/>
</dbReference>
<feature type="region of interest" description="Disordered" evidence="1">
    <location>
        <begin position="1"/>
        <end position="51"/>
    </location>
</feature>
<organism evidence="2">
    <name type="scientific">uncultured Solirubrobacterales bacterium</name>
    <dbReference type="NCBI Taxonomy" id="768556"/>
    <lineage>
        <taxon>Bacteria</taxon>
        <taxon>Bacillati</taxon>
        <taxon>Actinomycetota</taxon>
        <taxon>Thermoleophilia</taxon>
        <taxon>Solirubrobacterales</taxon>
        <taxon>environmental samples</taxon>
    </lineage>
</organism>
<evidence type="ECO:0000256" key="1">
    <source>
        <dbReference type="SAM" id="MobiDB-lite"/>
    </source>
</evidence>
<protein>
    <submittedName>
        <fullName evidence="2">Uncharacterized protein</fullName>
    </submittedName>
</protein>
<feature type="non-terminal residue" evidence="2">
    <location>
        <position position="1"/>
    </location>
</feature>
<sequence>AAHEQAHALRPLPPGPQADPEGDALRAEPGGPAQDRRRAPAHGEPPQAAAL</sequence>
<accession>A0A6J4SK47</accession>
<name>A0A6J4SK47_9ACTN</name>